<organism evidence="1 2">
    <name type="scientific">Paenibacillus lutrae</name>
    <dbReference type="NCBI Taxonomy" id="2078573"/>
    <lineage>
        <taxon>Bacteria</taxon>
        <taxon>Bacillati</taxon>
        <taxon>Bacillota</taxon>
        <taxon>Bacilli</taxon>
        <taxon>Bacillales</taxon>
        <taxon>Paenibacillaceae</taxon>
        <taxon>Paenibacillus</taxon>
    </lineage>
</organism>
<dbReference type="Pfam" id="PF05721">
    <property type="entry name" value="PhyH"/>
    <property type="match status" value="1"/>
</dbReference>
<dbReference type="GO" id="GO:0016706">
    <property type="term" value="F:2-oxoglutarate-dependent dioxygenase activity"/>
    <property type="evidence" value="ECO:0007669"/>
    <property type="project" value="UniProtKB-ARBA"/>
</dbReference>
<comment type="caution">
    <text evidence="1">The sequence shown here is derived from an EMBL/GenBank/DDBJ whole genome shotgun (WGS) entry which is preliminary data.</text>
</comment>
<protein>
    <submittedName>
        <fullName evidence="1">Phytanoyl-CoA dioxygenase</fullName>
    </submittedName>
</protein>
<dbReference type="GO" id="GO:0005506">
    <property type="term" value="F:iron ion binding"/>
    <property type="evidence" value="ECO:0007669"/>
    <property type="project" value="UniProtKB-ARBA"/>
</dbReference>
<keyword evidence="2" id="KW-1185">Reference proteome</keyword>
<dbReference type="PANTHER" id="PTHR20883">
    <property type="entry name" value="PHYTANOYL-COA DIOXYGENASE DOMAIN CONTAINING 1"/>
    <property type="match status" value="1"/>
</dbReference>
<dbReference type="InterPro" id="IPR008775">
    <property type="entry name" value="Phytyl_CoA_dOase-like"/>
</dbReference>
<dbReference type="AlphaFoldDB" id="A0A7X3FFQ7"/>
<gene>
    <name evidence="1" type="ORF">EDM21_04915</name>
</gene>
<name>A0A7X3FFQ7_9BACL</name>
<reference evidence="1 2" key="1">
    <citation type="journal article" date="2019" name="Microorganisms">
        <title>Paenibacillus lutrae sp. nov., A Chitinolytic Species Isolated from A River Otter in Castril Natural Park, Granada, Spain.</title>
        <authorList>
            <person name="Rodriguez M."/>
            <person name="Reina J.C."/>
            <person name="Bejar V."/>
            <person name="Llamas I."/>
        </authorList>
    </citation>
    <scope>NUCLEOTIDE SEQUENCE [LARGE SCALE GENOMIC DNA]</scope>
    <source>
        <strain evidence="1 2">N10</strain>
    </source>
</reference>
<accession>A0A7X3FFQ7</accession>
<dbReference type="PANTHER" id="PTHR20883:SF49">
    <property type="entry name" value="PHYTANOYL-COA DIOXYGENASE"/>
    <property type="match status" value="1"/>
</dbReference>
<dbReference type="Gene3D" id="2.60.120.620">
    <property type="entry name" value="q2cbj1_9rhob like domain"/>
    <property type="match status" value="1"/>
</dbReference>
<sequence length="274" mass="30939">MENQTVFHALERERALSPEELGQFQRDGRLMLRQLAQSEDIARIRPALLEEVGKLGEGLRLQVMNVWKKSPVVQAFVFAHLYSQIAADLLGVDGVRLYFDQIFVKKPGAGAMPLHQANQFMLPLDPSKVISMWMPLTDIPDESGPLSYVPQSHLHEKLRSAKNPLLAAMRLGLAEEACGPMMAGDAAFHTGWTLHGAYANNADTAREMLIITWFADEARAVDPQDTENKNPQLKSLFQGLEPGDPVKGRNFPLLFYRHYRDIMRIVHERGEDQR</sequence>
<evidence type="ECO:0000313" key="2">
    <source>
        <dbReference type="Proteomes" id="UP000490800"/>
    </source>
</evidence>
<dbReference type="EMBL" id="RHLK01000002">
    <property type="protein sequence ID" value="MVO98864.1"/>
    <property type="molecule type" value="Genomic_DNA"/>
</dbReference>
<keyword evidence="1" id="KW-0560">Oxidoreductase</keyword>
<proteinExistence type="predicted"/>
<dbReference type="OrthoDB" id="2553118at2"/>
<evidence type="ECO:0000313" key="1">
    <source>
        <dbReference type="EMBL" id="MVO98864.1"/>
    </source>
</evidence>
<dbReference type="RefSeq" id="WP_157333388.1">
    <property type="nucleotide sequence ID" value="NZ_RHLK01000002.1"/>
</dbReference>
<dbReference type="Proteomes" id="UP000490800">
    <property type="component" value="Unassembled WGS sequence"/>
</dbReference>
<dbReference type="SUPFAM" id="SSF51197">
    <property type="entry name" value="Clavaminate synthase-like"/>
    <property type="match status" value="1"/>
</dbReference>
<keyword evidence="1" id="KW-0223">Dioxygenase</keyword>